<dbReference type="EMBL" id="JBHSKY010000008">
    <property type="protein sequence ID" value="MFC5278961.1"/>
    <property type="molecule type" value="Genomic_DNA"/>
</dbReference>
<evidence type="ECO:0008006" key="4">
    <source>
        <dbReference type="Google" id="ProtNLM"/>
    </source>
</evidence>
<evidence type="ECO:0000313" key="3">
    <source>
        <dbReference type="Proteomes" id="UP001596118"/>
    </source>
</evidence>
<evidence type="ECO:0000313" key="2">
    <source>
        <dbReference type="EMBL" id="MFC5278961.1"/>
    </source>
</evidence>
<protein>
    <recommendedName>
        <fullName evidence="4">Metal-dependent hydrolase</fullName>
    </recommendedName>
</protein>
<feature type="transmembrane region" description="Helical" evidence="1">
    <location>
        <begin position="93"/>
        <end position="119"/>
    </location>
</feature>
<evidence type="ECO:0000256" key="1">
    <source>
        <dbReference type="SAM" id="Phobius"/>
    </source>
</evidence>
<keyword evidence="1" id="KW-0812">Transmembrane</keyword>
<name>A0ABD5R265_9EURY</name>
<gene>
    <name evidence="2" type="ORF">ACFPM1_09365</name>
</gene>
<dbReference type="AlphaFoldDB" id="A0ABD5R265"/>
<comment type="caution">
    <text evidence="2">The sequence shown here is derived from an EMBL/GenBank/DDBJ whole genome shotgun (WGS) entry which is preliminary data.</text>
</comment>
<reference evidence="2 3" key="1">
    <citation type="journal article" date="2019" name="Int. J. Syst. Evol. Microbiol.">
        <title>The Global Catalogue of Microorganisms (GCM) 10K type strain sequencing project: providing services to taxonomists for standard genome sequencing and annotation.</title>
        <authorList>
            <consortium name="The Broad Institute Genomics Platform"/>
            <consortium name="The Broad Institute Genome Sequencing Center for Infectious Disease"/>
            <person name="Wu L."/>
            <person name="Ma J."/>
        </authorList>
    </citation>
    <scope>NUCLEOTIDE SEQUENCE [LARGE SCALE GENOMIC DNA]</scope>
    <source>
        <strain evidence="2 3">CGMCC 1.12124</strain>
    </source>
</reference>
<keyword evidence="3" id="KW-1185">Reference proteome</keyword>
<keyword evidence="1" id="KW-1133">Transmembrane helix</keyword>
<dbReference type="Proteomes" id="UP001596118">
    <property type="component" value="Unassembled WGS sequence"/>
</dbReference>
<feature type="transmembrane region" description="Helical" evidence="1">
    <location>
        <begin position="30"/>
        <end position="51"/>
    </location>
</feature>
<organism evidence="2 3">
    <name type="scientific">Halorubrum rubrum</name>
    <dbReference type="NCBI Taxonomy" id="1126240"/>
    <lineage>
        <taxon>Archaea</taxon>
        <taxon>Methanobacteriati</taxon>
        <taxon>Methanobacteriota</taxon>
        <taxon>Stenosarchaea group</taxon>
        <taxon>Halobacteria</taxon>
        <taxon>Halobacteriales</taxon>
        <taxon>Haloferacaceae</taxon>
        <taxon>Halorubrum</taxon>
    </lineage>
</organism>
<keyword evidence="1" id="KW-0472">Membrane</keyword>
<proteinExistence type="predicted"/>
<dbReference type="RefSeq" id="WP_256411708.1">
    <property type="nucleotide sequence ID" value="NZ_JANHDM010000005.1"/>
</dbReference>
<sequence length="146" mass="16605">MYSRNHALVSAAVGIPLAFVAPDPFHPLLVWSYVVVLGVAIDIDHFLIARLNLGDWRNVRRCLRRPARMLVDQKAIFAPGDLWRDQRLFSHMLLFATLTVLVWSVDAYLAFVTAASGYVHVVSDLYADMRTREEYVRNASESMPDD</sequence>
<accession>A0ABD5R265</accession>